<dbReference type="SUPFAM" id="SSF89957">
    <property type="entry name" value="MTH1187/YkoF-like"/>
    <property type="match status" value="1"/>
</dbReference>
<reference evidence="1 2" key="1">
    <citation type="journal article" date="2022" name="Mar. Drugs">
        <title>Bioassay-Guided Fractionation Leads to the Detection of Cholic Acid Generated by the Rare Thalassomonas sp.</title>
        <authorList>
            <person name="Pheiffer F."/>
            <person name="Schneider Y.K."/>
            <person name="Hansen E.H."/>
            <person name="Andersen J.H."/>
            <person name="Isaksson J."/>
            <person name="Busche T."/>
            <person name="R C."/>
            <person name="Kalinowski J."/>
            <person name="Zyl L.V."/>
            <person name="Trindade M."/>
        </authorList>
    </citation>
    <scope>NUCLEOTIDE SEQUENCE [LARGE SCALE GENOMIC DNA]</scope>
    <source>
        <strain evidence="1 2">A5K-61T</strain>
    </source>
</reference>
<gene>
    <name evidence="1" type="ORF">H3N35_15250</name>
</gene>
<dbReference type="EMBL" id="CP059693">
    <property type="protein sequence ID" value="WDE14536.1"/>
    <property type="molecule type" value="Genomic_DNA"/>
</dbReference>
<keyword evidence="2" id="KW-1185">Reference proteome</keyword>
<accession>A0ABY7VLP6</accession>
<dbReference type="Proteomes" id="UP001215231">
    <property type="component" value="Chromosome"/>
</dbReference>
<dbReference type="InterPro" id="IPR029756">
    <property type="entry name" value="MTH1187/YkoF-like"/>
</dbReference>
<sequence length="90" mass="10065">MKISIEISLYPLAELKFKDEIWAFIKRLRGIDGLKVVTNGMSTQVFGDYDLAVSQVMAEIKQVHQSVDAAVFVCKFINGDRSVVEAEKGQ</sequence>
<protein>
    <recommendedName>
        <fullName evidence="3">Thiamin/hydroxymethyl pyrimidine-binding YkoF putative domain-containing protein</fullName>
    </recommendedName>
</protein>
<dbReference type="Gene3D" id="3.30.70.930">
    <property type="match status" value="1"/>
</dbReference>
<evidence type="ECO:0000313" key="2">
    <source>
        <dbReference type="Proteomes" id="UP001215231"/>
    </source>
</evidence>
<proteinExistence type="predicted"/>
<evidence type="ECO:0008006" key="3">
    <source>
        <dbReference type="Google" id="ProtNLM"/>
    </source>
</evidence>
<evidence type="ECO:0000313" key="1">
    <source>
        <dbReference type="EMBL" id="WDE14536.1"/>
    </source>
</evidence>
<name>A0ABY7VLP6_9GAMM</name>
<organism evidence="1 2">
    <name type="scientific">Thalassomonas haliotis</name>
    <dbReference type="NCBI Taxonomy" id="485448"/>
    <lineage>
        <taxon>Bacteria</taxon>
        <taxon>Pseudomonadati</taxon>
        <taxon>Pseudomonadota</taxon>
        <taxon>Gammaproteobacteria</taxon>
        <taxon>Alteromonadales</taxon>
        <taxon>Colwelliaceae</taxon>
        <taxon>Thalassomonas</taxon>
    </lineage>
</organism>